<dbReference type="SUPFAM" id="SSF54160">
    <property type="entry name" value="Chromo domain-like"/>
    <property type="match status" value="1"/>
</dbReference>
<protein>
    <recommendedName>
        <fullName evidence="7">Chromo domain-containing protein</fullName>
    </recommendedName>
</protein>
<dbReference type="SUPFAM" id="SSF47095">
    <property type="entry name" value="HMG-box"/>
    <property type="match status" value="1"/>
</dbReference>
<dbReference type="InterPro" id="IPR023780">
    <property type="entry name" value="Chromo_domain"/>
</dbReference>
<dbReference type="GO" id="GO:0003677">
    <property type="term" value="F:DNA binding"/>
    <property type="evidence" value="ECO:0007669"/>
    <property type="project" value="UniProtKB-UniRule"/>
</dbReference>
<dbReference type="InterPro" id="IPR016197">
    <property type="entry name" value="Chromo-like_dom_sf"/>
</dbReference>
<dbReference type="Gene3D" id="2.40.50.40">
    <property type="match status" value="1"/>
</dbReference>
<dbReference type="Proteomes" id="UP000596742">
    <property type="component" value="Unassembled WGS sequence"/>
</dbReference>
<accession>A0A8B6EFG2</accession>
<dbReference type="EMBL" id="UYJE01004951">
    <property type="protein sequence ID" value="VDI32753.1"/>
    <property type="molecule type" value="Genomic_DNA"/>
</dbReference>
<name>A0A8B6EFG2_MYTGA</name>
<dbReference type="CDD" id="cd00024">
    <property type="entry name" value="CD_CSD"/>
    <property type="match status" value="1"/>
</dbReference>
<dbReference type="Pfam" id="PF00046">
    <property type="entry name" value="Homeodomain"/>
    <property type="match status" value="1"/>
</dbReference>
<dbReference type="SUPFAM" id="SSF46689">
    <property type="entry name" value="Homeodomain-like"/>
    <property type="match status" value="1"/>
</dbReference>
<keyword evidence="1 2" id="KW-0371">Homeobox</keyword>
<dbReference type="InterPro" id="IPR000953">
    <property type="entry name" value="Chromo/chromo_shadow_dom"/>
</dbReference>
<evidence type="ECO:0000259" key="4">
    <source>
        <dbReference type="PROSITE" id="PS50071"/>
    </source>
</evidence>
<keyword evidence="6" id="KW-1185">Reference proteome</keyword>
<comment type="caution">
    <text evidence="5">The sequence shown here is derived from an EMBL/GenBank/DDBJ whole genome shotgun (WGS) entry which is preliminary data.</text>
</comment>
<dbReference type="CDD" id="cd00086">
    <property type="entry name" value="homeodomain"/>
    <property type="match status" value="1"/>
</dbReference>
<dbReference type="PROSITE" id="PS50071">
    <property type="entry name" value="HOMEOBOX_2"/>
    <property type="match status" value="1"/>
</dbReference>
<dbReference type="AlphaFoldDB" id="A0A8B6EFG2"/>
<evidence type="ECO:0008006" key="7">
    <source>
        <dbReference type="Google" id="ProtNLM"/>
    </source>
</evidence>
<dbReference type="PROSITE" id="PS50013">
    <property type="entry name" value="CHROMO_2"/>
    <property type="match status" value="1"/>
</dbReference>
<evidence type="ECO:0000256" key="2">
    <source>
        <dbReference type="RuleBase" id="RU000682"/>
    </source>
</evidence>
<dbReference type="Pfam" id="PF00385">
    <property type="entry name" value="Chromo"/>
    <property type="match status" value="1"/>
</dbReference>
<evidence type="ECO:0000259" key="3">
    <source>
        <dbReference type="PROSITE" id="PS50013"/>
    </source>
</evidence>
<sequence length="463" mass="52528">MSSRSVPHGSTRTRQDFSKIQIEKLEDAWQKGLTSTSKDHAAEIDVLSNETSISRERIEVWIGNRRAKQKRGGQGVRPTKKRKTVKAPTAYSLFSQQFKRGKYRIVKIVKTCDTPKEEHLRSLGEKWGRTSEEEKMEFRIQAKEIRDDPLKGRTAEEIAECAVLQSLGYEIAAIAAKESEPSQLFGTPRGLEFVKGMQFQKGFRESVFRHIVYVGDDRTHKDTKKELTENVRKIFNSCWGLENEIITEDTDAPAIPLELREEPMEAVADAVDITIGVSGTLAHAVSSDAVGEHGVEVLTDLSNMHMEEITGAPEIPLDVLDSLAATIQVDVVEEQTRIIVPKDEEEENGMYKVVSVLDKKKIEKKQFFLVHWEGYNSSDATWEQRKNIPNYFIKCFNKNQTKRVNKLDKRHVSGLLLSGCKNPSVDFTSANRNEIFIRNDYCLAVFLTIKYLFGSTIIIENSP</sequence>
<keyword evidence="1 2" id="KW-0539">Nucleus</keyword>
<dbReference type="GO" id="GO:0005634">
    <property type="term" value="C:nucleus"/>
    <property type="evidence" value="ECO:0007669"/>
    <property type="project" value="UniProtKB-SubCell"/>
</dbReference>
<dbReference type="OrthoDB" id="436852at2759"/>
<evidence type="ECO:0000256" key="1">
    <source>
        <dbReference type="PROSITE-ProRule" id="PRU00108"/>
    </source>
</evidence>
<dbReference type="SMART" id="SM00389">
    <property type="entry name" value="HOX"/>
    <property type="match status" value="1"/>
</dbReference>
<dbReference type="Gene3D" id="1.10.10.60">
    <property type="entry name" value="Homeodomain-like"/>
    <property type="match status" value="1"/>
</dbReference>
<keyword evidence="1 2" id="KW-0238">DNA-binding</keyword>
<proteinExistence type="predicted"/>
<dbReference type="InterPro" id="IPR009057">
    <property type="entry name" value="Homeodomain-like_sf"/>
</dbReference>
<dbReference type="InterPro" id="IPR001356">
    <property type="entry name" value="HD"/>
</dbReference>
<evidence type="ECO:0000313" key="6">
    <source>
        <dbReference type="Proteomes" id="UP000596742"/>
    </source>
</evidence>
<reference evidence="5" key="1">
    <citation type="submission" date="2018-11" db="EMBL/GenBank/DDBJ databases">
        <authorList>
            <person name="Alioto T."/>
            <person name="Alioto T."/>
        </authorList>
    </citation>
    <scope>NUCLEOTIDE SEQUENCE</scope>
</reference>
<organism evidence="5 6">
    <name type="scientific">Mytilus galloprovincialis</name>
    <name type="common">Mediterranean mussel</name>
    <dbReference type="NCBI Taxonomy" id="29158"/>
    <lineage>
        <taxon>Eukaryota</taxon>
        <taxon>Metazoa</taxon>
        <taxon>Spiralia</taxon>
        <taxon>Lophotrochozoa</taxon>
        <taxon>Mollusca</taxon>
        <taxon>Bivalvia</taxon>
        <taxon>Autobranchia</taxon>
        <taxon>Pteriomorphia</taxon>
        <taxon>Mytilida</taxon>
        <taxon>Mytiloidea</taxon>
        <taxon>Mytilidae</taxon>
        <taxon>Mytilinae</taxon>
        <taxon>Mytilus</taxon>
    </lineage>
</organism>
<feature type="domain" description="Homeobox" evidence="4">
    <location>
        <begin position="8"/>
        <end position="72"/>
    </location>
</feature>
<dbReference type="CDD" id="cd00084">
    <property type="entry name" value="HMG-box_SF"/>
    <property type="match status" value="1"/>
</dbReference>
<feature type="domain" description="Chromo" evidence="3">
    <location>
        <begin position="351"/>
        <end position="388"/>
    </location>
</feature>
<dbReference type="Gene3D" id="1.10.30.10">
    <property type="entry name" value="High mobility group box domain"/>
    <property type="match status" value="1"/>
</dbReference>
<feature type="DNA-binding region" description="Homeobox" evidence="1">
    <location>
        <begin position="10"/>
        <end position="73"/>
    </location>
</feature>
<dbReference type="InterPro" id="IPR036910">
    <property type="entry name" value="HMG_box_dom_sf"/>
</dbReference>
<dbReference type="SMART" id="SM00298">
    <property type="entry name" value="CHROMO"/>
    <property type="match status" value="1"/>
</dbReference>
<gene>
    <name evidence="5" type="ORF">MGAL_10B026596</name>
</gene>
<evidence type="ECO:0000313" key="5">
    <source>
        <dbReference type="EMBL" id="VDI32753.1"/>
    </source>
</evidence>
<comment type="subcellular location">
    <subcellularLocation>
        <location evidence="1 2">Nucleus</location>
    </subcellularLocation>
</comment>